<dbReference type="InterPro" id="IPR025286">
    <property type="entry name" value="MOFRL_assoc_dom"/>
</dbReference>
<dbReference type="AlphaFoldDB" id="A0A0G0UA66"/>
<protein>
    <recommendedName>
        <fullName evidence="5">Glycerate kinase</fullName>
    </recommendedName>
</protein>
<name>A0A0G0UA66_9BACT</name>
<dbReference type="PANTHER" id="PTHR12227">
    <property type="entry name" value="GLYCERATE KINASE"/>
    <property type="match status" value="1"/>
</dbReference>
<dbReference type="GO" id="GO:0008887">
    <property type="term" value="F:glycerate kinase activity"/>
    <property type="evidence" value="ECO:0007669"/>
    <property type="project" value="InterPro"/>
</dbReference>
<dbReference type="GO" id="GO:0005737">
    <property type="term" value="C:cytoplasm"/>
    <property type="evidence" value="ECO:0007669"/>
    <property type="project" value="TreeGrafter"/>
</dbReference>
<evidence type="ECO:0000259" key="1">
    <source>
        <dbReference type="Pfam" id="PF05161"/>
    </source>
</evidence>
<proteinExistence type="predicted"/>
<dbReference type="EMBL" id="LCAH01000025">
    <property type="protein sequence ID" value="KKR85898.1"/>
    <property type="molecule type" value="Genomic_DNA"/>
</dbReference>
<dbReference type="InterPro" id="IPR038614">
    <property type="entry name" value="GK_N_sf"/>
</dbReference>
<dbReference type="InterPro" id="IPR037035">
    <property type="entry name" value="GK-like_C_sf"/>
</dbReference>
<dbReference type="Pfam" id="PF05161">
    <property type="entry name" value="MOFRL"/>
    <property type="match status" value="1"/>
</dbReference>
<dbReference type="SUPFAM" id="SSF82544">
    <property type="entry name" value="GckA/TtuD-like"/>
    <property type="match status" value="1"/>
</dbReference>
<comment type="caution">
    <text evidence="3">The sequence shown here is derived from an EMBL/GenBank/DDBJ whole genome shotgun (WGS) entry which is preliminary data.</text>
</comment>
<evidence type="ECO:0000259" key="2">
    <source>
        <dbReference type="Pfam" id="PF13660"/>
    </source>
</evidence>
<dbReference type="Gene3D" id="3.40.1480.10">
    <property type="entry name" value="MOFRL domain"/>
    <property type="match status" value="1"/>
</dbReference>
<organism evidence="3 4">
    <name type="scientific">Candidatus Uhrbacteria bacterium GW2011_GWC2_41_11</name>
    <dbReference type="NCBI Taxonomy" id="1618985"/>
    <lineage>
        <taxon>Bacteria</taxon>
        <taxon>Candidatus Uhriibacteriota</taxon>
    </lineage>
</organism>
<feature type="domain" description="MOFRL" evidence="1">
    <location>
        <begin position="318"/>
        <end position="419"/>
    </location>
</feature>
<evidence type="ECO:0000313" key="4">
    <source>
        <dbReference type="Proteomes" id="UP000034616"/>
    </source>
</evidence>
<evidence type="ECO:0008006" key="5">
    <source>
        <dbReference type="Google" id="ProtNLM"/>
    </source>
</evidence>
<accession>A0A0G0UA66</accession>
<dbReference type="Pfam" id="PF13660">
    <property type="entry name" value="DUF4147"/>
    <property type="match status" value="1"/>
</dbReference>
<dbReference type="InterPro" id="IPR007835">
    <property type="entry name" value="MOFRL"/>
</dbReference>
<dbReference type="PATRIC" id="fig|1618985.3.peg.1074"/>
<evidence type="ECO:0000313" key="3">
    <source>
        <dbReference type="EMBL" id="KKR85898.1"/>
    </source>
</evidence>
<gene>
    <name evidence="3" type="ORF">UU35_C0025G0005</name>
</gene>
<feature type="domain" description="MOFRL-associated" evidence="2">
    <location>
        <begin position="20"/>
        <end position="243"/>
    </location>
</feature>
<sequence length="430" mass="46828">MKHFVRNIRTLAKGKLRKDALAILEAGLHAINTEEAIRRSVHRTGNILKIQNRSYQLDRYRNIYVLAVGKVAFDAAKTLEQILGSRITDGVVLDVKVGLLKRLTCRKGTHPFPSLPNMKATGEMLGILKHLEKDDLVLVVVSGGGSSLLCWPTDLSCENLSLLTRTLMEKGATIEEINTVRKHTSDIQGGQLAALAQPAQVVGLIFSDVVGNELSTVASGPTFLDKTTVEDAQVILNKYHLLQACHLPSCTLKETPKDKNIFRSVSNILIVSNREAVNAMKEEAKRLGYIPRIVSTRLEGEARIVGRTMAEKVHPGEVLIAAGETTVSMTGNGRGGRNQETALGSLLFLPEDALLLSCASDGIDNTPVAGAIADAFVKERAVRLKLDPGRYLRSNDSFSFFKRVDAQILTGVTGMNVADFLIALRPLSFL</sequence>
<dbReference type="InterPro" id="IPR039760">
    <property type="entry name" value="MOFRL_protein"/>
</dbReference>
<reference evidence="3 4" key="1">
    <citation type="journal article" date="2015" name="Nature">
        <title>rRNA introns, odd ribosomes, and small enigmatic genomes across a large radiation of phyla.</title>
        <authorList>
            <person name="Brown C.T."/>
            <person name="Hug L.A."/>
            <person name="Thomas B.C."/>
            <person name="Sharon I."/>
            <person name="Castelle C.J."/>
            <person name="Singh A."/>
            <person name="Wilkins M.J."/>
            <person name="Williams K.H."/>
            <person name="Banfield J.F."/>
        </authorList>
    </citation>
    <scope>NUCLEOTIDE SEQUENCE [LARGE SCALE GENOMIC DNA]</scope>
</reference>
<dbReference type="PANTHER" id="PTHR12227:SF0">
    <property type="entry name" value="GLYCERATE KINASE"/>
    <property type="match status" value="1"/>
</dbReference>
<dbReference type="Proteomes" id="UP000034616">
    <property type="component" value="Unassembled WGS sequence"/>
</dbReference>
<dbReference type="Gene3D" id="3.40.50.10180">
    <property type="entry name" value="Glycerate kinase, MOFRL-like N-terminal domain"/>
    <property type="match status" value="1"/>
</dbReference>